<name>A0AAV4WWS2_CAEEX</name>
<evidence type="ECO:0000313" key="1">
    <source>
        <dbReference type="EMBL" id="GIY86190.1"/>
    </source>
</evidence>
<sequence length="81" mass="9583">MRGKKEDEEKIAAESKVTSAKRRQLVLVGQWSGEMHGISKVLSKYWSEVYIQIEIFRRKCFRRLGYNLFLVFSLDARNKND</sequence>
<gene>
    <name evidence="1" type="ORF">CEXT_752721</name>
</gene>
<reference evidence="1 2" key="1">
    <citation type="submission" date="2021-06" db="EMBL/GenBank/DDBJ databases">
        <title>Caerostris extrusa draft genome.</title>
        <authorList>
            <person name="Kono N."/>
            <person name="Arakawa K."/>
        </authorList>
    </citation>
    <scope>NUCLEOTIDE SEQUENCE [LARGE SCALE GENOMIC DNA]</scope>
</reference>
<comment type="caution">
    <text evidence="1">The sequence shown here is derived from an EMBL/GenBank/DDBJ whole genome shotgun (WGS) entry which is preliminary data.</text>
</comment>
<accession>A0AAV4WWS2</accession>
<dbReference type="EMBL" id="BPLR01016759">
    <property type="protein sequence ID" value="GIY86190.1"/>
    <property type="molecule type" value="Genomic_DNA"/>
</dbReference>
<evidence type="ECO:0000313" key="2">
    <source>
        <dbReference type="Proteomes" id="UP001054945"/>
    </source>
</evidence>
<organism evidence="1 2">
    <name type="scientific">Caerostris extrusa</name>
    <name type="common">Bark spider</name>
    <name type="synonym">Caerostris bankana</name>
    <dbReference type="NCBI Taxonomy" id="172846"/>
    <lineage>
        <taxon>Eukaryota</taxon>
        <taxon>Metazoa</taxon>
        <taxon>Ecdysozoa</taxon>
        <taxon>Arthropoda</taxon>
        <taxon>Chelicerata</taxon>
        <taxon>Arachnida</taxon>
        <taxon>Araneae</taxon>
        <taxon>Araneomorphae</taxon>
        <taxon>Entelegynae</taxon>
        <taxon>Araneoidea</taxon>
        <taxon>Araneidae</taxon>
        <taxon>Caerostris</taxon>
    </lineage>
</organism>
<dbReference type="AlphaFoldDB" id="A0AAV4WWS2"/>
<proteinExistence type="predicted"/>
<protein>
    <submittedName>
        <fullName evidence="1">Uncharacterized protein</fullName>
    </submittedName>
</protein>
<keyword evidence="2" id="KW-1185">Reference proteome</keyword>
<dbReference type="Proteomes" id="UP001054945">
    <property type="component" value="Unassembled WGS sequence"/>
</dbReference>